<organism evidence="3 4">
    <name type="scientific">Salix suchowensis</name>
    <dbReference type="NCBI Taxonomy" id="1278906"/>
    <lineage>
        <taxon>Eukaryota</taxon>
        <taxon>Viridiplantae</taxon>
        <taxon>Streptophyta</taxon>
        <taxon>Embryophyta</taxon>
        <taxon>Tracheophyta</taxon>
        <taxon>Spermatophyta</taxon>
        <taxon>Magnoliopsida</taxon>
        <taxon>eudicotyledons</taxon>
        <taxon>Gunneridae</taxon>
        <taxon>Pentapetalae</taxon>
        <taxon>rosids</taxon>
        <taxon>fabids</taxon>
        <taxon>Malpighiales</taxon>
        <taxon>Salicaceae</taxon>
        <taxon>Saliceae</taxon>
        <taxon>Salix</taxon>
    </lineage>
</organism>
<keyword evidence="4" id="KW-1185">Reference proteome</keyword>
<sequence>MMDPVLGNPPSTSVLLRQINIGLLCVQESPADRPTMSDVFSMIVNENAPLPAPKRPAFAMGRNMGDTSSSMSSAGLHSVNNLTVTMMDAR</sequence>
<dbReference type="Pfam" id="PF11883">
    <property type="entry name" value="DUF3403"/>
    <property type="match status" value="1"/>
</dbReference>
<reference evidence="3" key="2">
    <citation type="journal article" date="2023" name="Int. J. Mol. Sci.">
        <title>De Novo Assembly and Annotation of 11 Diverse Shrub Willow (Salix) Genomes Reveals Novel Gene Organization in Sex-Linked Regions.</title>
        <authorList>
            <person name="Hyden B."/>
            <person name="Feng K."/>
            <person name="Yates T.B."/>
            <person name="Jawdy S."/>
            <person name="Cereghino C."/>
            <person name="Smart L.B."/>
            <person name="Muchero W."/>
        </authorList>
    </citation>
    <scope>NUCLEOTIDE SEQUENCE</scope>
    <source>
        <tissue evidence="3">Shoot tip</tissue>
    </source>
</reference>
<dbReference type="EMBL" id="JAPFFI010000005">
    <property type="protein sequence ID" value="KAJ6394018.1"/>
    <property type="molecule type" value="Genomic_DNA"/>
</dbReference>
<feature type="compositionally biased region" description="Polar residues" evidence="1">
    <location>
        <begin position="65"/>
        <end position="75"/>
    </location>
</feature>
<name>A0ABQ9C792_9ROSI</name>
<accession>A0ABQ9C792</accession>
<dbReference type="PANTHER" id="PTHR27006">
    <property type="entry name" value="PROMASTIGOTE SURFACE ANTIGEN PROTEIN PSA"/>
    <property type="match status" value="1"/>
</dbReference>
<proteinExistence type="predicted"/>
<evidence type="ECO:0000259" key="2">
    <source>
        <dbReference type="Pfam" id="PF11883"/>
    </source>
</evidence>
<reference evidence="3" key="1">
    <citation type="submission" date="2022-10" db="EMBL/GenBank/DDBJ databases">
        <authorList>
            <person name="Hyden B.L."/>
            <person name="Feng K."/>
            <person name="Yates T."/>
            <person name="Jawdy S."/>
            <person name="Smart L.B."/>
            <person name="Muchero W."/>
        </authorList>
    </citation>
    <scope>NUCLEOTIDE SEQUENCE</scope>
    <source>
        <tissue evidence="3">Shoot tip</tissue>
    </source>
</reference>
<dbReference type="InterPro" id="IPR021820">
    <property type="entry name" value="S-locus_recpt_kinase_C"/>
</dbReference>
<dbReference type="PANTHER" id="PTHR27006:SF586">
    <property type="entry name" value="CYSTEINE-RICH RECEPTOR-LIKE PROTEIN KINASE 10"/>
    <property type="match status" value="1"/>
</dbReference>
<evidence type="ECO:0000313" key="4">
    <source>
        <dbReference type="Proteomes" id="UP001141253"/>
    </source>
</evidence>
<evidence type="ECO:0000313" key="3">
    <source>
        <dbReference type="EMBL" id="KAJ6394018.1"/>
    </source>
</evidence>
<comment type="caution">
    <text evidence="3">The sequence shown here is derived from an EMBL/GenBank/DDBJ whole genome shotgun (WGS) entry which is preliminary data.</text>
</comment>
<dbReference type="Proteomes" id="UP001141253">
    <property type="component" value="Chromosome 1"/>
</dbReference>
<evidence type="ECO:0000256" key="1">
    <source>
        <dbReference type="SAM" id="MobiDB-lite"/>
    </source>
</evidence>
<feature type="domain" description="S-locus receptor kinase C-terminal" evidence="2">
    <location>
        <begin position="45"/>
        <end position="90"/>
    </location>
</feature>
<gene>
    <name evidence="3" type="ORF">OIU77_023284</name>
</gene>
<feature type="region of interest" description="Disordered" evidence="1">
    <location>
        <begin position="51"/>
        <end position="75"/>
    </location>
</feature>
<protein>
    <recommendedName>
        <fullName evidence="2">S-locus receptor kinase C-terminal domain-containing protein</fullName>
    </recommendedName>
</protein>